<sequence length="608" mass="68759">MAKKMHFLLSSMSVVYVLTTLIPEDGDDATVKQLIMEQYNELFGILGRFTQHKMNMDEAVQVSYIIDKLPHSWKDFNHTLKLFKKELNLVELGNHLRIEESLRVQDSDKPKGNNVSNPSVVNMVEHNNSFRYNDKNGVNVDNKANGLGTKGSVDDSSNSLKGATVHVCKNRCWFKTCESLNDGSILHMRNDSTALVHGRGCVDLRLNIVNENIASAFVSTSKLNDSIIWHARLGHVHFKRMQDMSKDGLIPAFDMDTEKFLINSIIESRDAIFDEKIFSSVSRPSLSIPKGTEDICSSMVPEKFTEKVVQDEVSDEHSYYFNVEDDPKTFDEVIKSRDVAFWKESINDEIDSIIGNNTWMALDRSQRIDYFDTYAPVARISTIRLLIAMTSIYNMIIHQMGAKTAFLNGELDEEVLKKFNYFDCTSMSTPMDTSEKLMLNNGHAVSQLEYPKVIGCLMYAMTCTQPDIAFAVGKLSSYISNLGTQHWQAIQRVLKYLKKSIDYRLTYTGYPSLLEGYTNASWINNTEDNSSISGWVFLLGGGAISWDSKKQTCITSSTMEYEFVALATAGKEVEWLRNLILEIPLWSKPIAHISIRCDSATTLAKAYS</sequence>
<dbReference type="PANTHER" id="PTHR11439:SF521">
    <property type="entry name" value="RNA-DIRECTED DNA POLYMERASE"/>
    <property type="match status" value="1"/>
</dbReference>
<gene>
    <name evidence="4" type="ORF">Tci_498927</name>
</gene>
<dbReference type="PANTHER" id="PTHR11439">
    <property type="entry name" value="GAG-POL-RELATED RETROTRANSPOSON"/>
    <property type="match status" value="1"/>
</dbReference>
<dbReference type="CDD" id="cd09272">
    <property type="entry name" value="RNase_HI_RT_Ty1"/>
    <property type="match status" value="1"/>
</dbReference>
<dbReference type="AlphaFoldDB" id="A0A699IAN0"/>
<feature type="chain" id="PRO_5025476892" evidence="1">
    <location>
        <begin position="20"/>
        <end position="608"/>
    </location>
</feature>
<feature type="signal peptide" evidence="1">
    <location>
        <begin position="1"/>
        <end position="19"/>
    </location>
</feature>
<reference evidence="4" key="1">
    <citation type="journal article" date="2019" name="Sci. Rep.">
        <title>Draft genome of Tanacetum cinerariifolium, the natural source of mosquito coil.</title>
        <authorList>
            <person name="Yamashiro T."/>
            <person name="Shiraishi A."/>
            <person name="Satake H."/>
            <person name="Nakayama K."/>
        </authorList>
    </citation>
    <scope>NUCLEOTIDE SEQUENCE</scope>
</reference>
<dbReference type="InterPro" id="IPR013103">
    <property type="entry name" value="RVT_2"/>
</dbReference>
<proteinExistence type="predicted"/>
<organism evidence="4">
    <name type="scientific">Tanacetum cinerariifolium</name>
    <name type="common">Dalmatian daisy</name>
    <name type="synonym">Chrysanthemum cinerariifolium</name>
    <dbReference type="NCBI Taxonomy" id="118510"/>
    <lineage>
        <taxon>Eukaryota</taxon>
        <taxon>Viridiplantae</taxon>
        <taxon>Streptophyta</taxon>
        <taxon>Embryophyta</taxon>
        <taxon>Tracheophyta</taxon>
        <taxon>Spermatophyta</taxon>
        <taxon>Magnoliopsida</taxon>
        <taxon>eudicotyledons</taxon>
        <taxon>Gunneridae</taxon>
        <taxon>Pentapetalae</taxon>
        <taxon>asterids</taxon>
        <taxon>campanulids</taxon>
        <taxon>Asterales</taxon>
        <taxon>Asteraceae</taxon>
        <taxon>Asteroideae</taxon>
        <taxon>Anthemideae</taxon>
        <taxon>Anthemidinae</taxon>
        <taxon>Tanacetum</taxon>
    </lineage>
</organism>
<evidence type="ECO:0000259" key="3">
    <source>
        <dbReference type="Pfam" id="PF13976"/>
    </source>
</evidence>
<dbReference type="EMBL" id="BKCJ010259255">
    <property type="protein sequence ID" value="GEZ26954.1"/>
    <property type="molecule type" value="Genomic_DNA"/>
</dbReference>
<keyword evidence="1" id="KW-0732">Signal</keyword>
<name>A0A699IAN0_TANCI</name>
<evidence type="ECO:0000313" key="4">
    <source>
        <dbReference type="EMBL" id="GEZ26954.1"/>
    </source>
</evidence>
<dbReference type="Pfam" id="PF13976">
    <property type="entry name" value="gag_pre-integrs"/>
    <property type="match status" value="1"/>
</dbReference>
<feature type="domain" description="Reverse transcriptase Ty1/copia-type" evidence="2">
    <location>
        <begin position="367"/>
        <end position="416"/>
    </location>
</feature>
<evidence type="ECO:0000259" key="2">
    <source>
        <dbReference type="Pfam" id="PF07727"/>
    </source>
</evidence>
<dbReference type="InterPro" id="IPR025724">
    <property type="entry name" value="GAG-pre-integrase_dom"/>
</dbReference>
<feature type="domain" description="GAG-pre-integrase" evidence="3">
    <location>
        <begin position="212"/>
        <end position="256"/>
    </location>
</feature>
<accession>A0A699IAN0</accession>
<protein>
    <submittedName>
        <fullName evidence="4">Zinc finger, CCHC-type</fullName>
    </submittedName>
</protein>
<evidence type="ECO:0000256" key="1">
    <source>
        <dbReference type="SAM" id="SignalP"/>
    </source>
</evidence>
<dbReference type="Pfam" id="PF07727">
    <property type="entry name" value="RVT_2"/>
    <property type="match status" value="1"/>
</dbReference>
<comment type="caution">
    <text evidence="4">The sequence shown here is derived from an EMBL/GenBank/DDBJ whole genome shotgun (WGS) entry which is preliminary data.</text>
</comment>